<dbReference type="AlphaFoldDB" id="A0A9W8CNG5"/>
<feature type="non-terminal residue" evidence="1">
    <location>
        <position position="178"/>
    </location>
</feature>
<organism evidence="1 2">
    <name type="scientific">Coemansia erecta</name>
    <dbReference type="NCBI Taxonomy" id="147472"/>
    <lineage>
        <taxon>Eukaryota</taxon>
        <taxon>Fungi</taxon>
        <taxon>Fungi incertae sedis</taxon>
        <taxon>Zoopagomycota</taxon>
        <taxon>Kickxellomycotina</taxon>
        <taxon>Kickxellomycetes</taxon>
        <taxon>Kickxellales</taxon>
        <taxon>Kickxellaceae</taxon>
        <taxon>Coemansia</taxon>
    </lineage>
</organism>
<proteinExistence type="predicted"/>
<dbReference type="EMBL" id="JANBOJ010000886">
    <property type="protein sequence ID" value="KAJ1718466.1"/>
    <property type="molecule type" value="Genomic_DNA"/>
</dbReference>
<dbReference type="Proteomes" id="UP001149813">
    <property type="component" value="Unassembled WGS sequence"/>
</dbReference>
<evidence type="ECO:0000313" key="1">
    <source>
        <dbReference type="EMBL" id="KAJ1718466.1"/>
    </source>
</evidence>
<gene>
    <name evidence="1" type="ORF">LPJ53_006501</name>
</gene>
<accession>A0A9W8CNG5</accession>
<sequence length="178" mass="19243">MNADNQVTSLGLLSDAAACAKKMRSLSIRTADGNRVSLLNDDQCSSARSVSSTSTLFSTALIQQSVPSTTLDNSPFFTSRVRSPITCRNSPQSSPTRLPSLATLIQAVNMAEHSHRNTHTHARQQLVLPLPAFASPYSPSHSHTHYQKKNVVQPIPLVPGMSIPACTQIVPRTSPTKR</sequence>
<comment type="caution">
    <text evidence="1">The sequence shown here is derived from an EMBL/GenBank/DDBJ whole genome shotgun (WGS) entry which is preliminary data.</text>
</comment>
<evidence type="ECO:0000313" key="2">
    <source>
        <dbReference type="Proteomes" id="UP001149813"/>
    </source>
</evidence>
<dbReference type="OrthoDB" id="6365676at2759"/>
<reference evidence="1" key="1">
    <citation type="submission" date="2022-07" db="EMBL/GenBank/DDBJ databases">
        <title>Phylogenomic reconstructions and comparative analyses of Kickxellomycotina fungi.</title>
        <authorList>
            <person name="Reynolds N.K."/>
            <person name="Stajich J.E."/>
            <person name="Barry K."/>
            <person name="Grigoriev I.V."/>
            <person name="Crous P."/>
            <person name="Smith M.E."/>
        </authorList>
    </citation>
    <scope>NUCLEOTIDE SEQUENCE</scope>
    <source>
        <strain evidence="1">NBRC 32514</strain>
    </source>
</reference>
<keyword evidence="2" id="KW-1185">Reference proteome</keyword>
<protein>
    <submittedName>
        <fullName evidence="1">Uncharacterized protein</fullName>
    </submittedName>
</protein>
<name>A0A9W8CNG5_9FUNG</name>